<comment type="caution">
    <text evidence="12">Lacks conserved residue(s) required for the propagation of feature annotation.</text>
</comment>
<feature type="domain" description="Papillomavirus E2 N-terminal" evidence="14">
    <location>
        <begin position="27"/>
        <end position="223"/>
    </location>
</feature>
<dbReference type="GO" id="GO:0003677">
    <property type="term" value="F:DNA binding"/>
    <property type="evidence" value="ECO:0007669"/>
    <property type="project" value="UniProtKB-UniRule"/>
</dbReference>
<evidence type="ECO:0000259" key="15">
    <source>
        <dbReference type="Pfam" id="PF00511"/>
    </source>
</evidence>
<comment type="function">
    <text evidence="12">Plays a role in the initiation of viral DNA replication. A dimer of E2 interacts with a dimer of E1 in order to improve specificity of E1 DNA binding activity. Once the complex recognizes and binds DNA at specific sites, the E2 dimer is removed from DNA. E2 also regulates viral transcription through binding to the E2RE response element (5'-ACCNNNNNNGGT-3') present in multiple copies in the regulatory regions of the viral genome. Activates or represses transcription depending on E2RE's position with regards to proximal promoter elements including the TATA-box. Repression occurs by sterically hindering the assembly of the transcription initiation complex.</text>
</comment>
<dbReference type="InterPro" id="IPR012677">
    <property type="entry name" value="Nucleotide-bd_a/b_plait_sf"/>
</dbReference>
<dbReference type="Proteomes" id="UP000113647">
    <property type="component" value="Segment"/>
</dbReference>
<dbReference type="HAMAP" id="MF_04001">
    <property type="entry name" value="PPV_E2"/>
    <property type="match status" value="1"/>
</dbReference>
<evidence type="ECO:0000256" key="8">
    <source>
        <dbReference type="ARBA" id="ARBA00023015"/>
    </source>
</evidence>
<dbReference type="Gene3D" id="1.10.287.30">
    <property type="entry name" value="E2 (early) protein, N terminal domain, subdomain 1"/>
    <property type="match status" value="1"/>
</dbReference>
<comment type="similarity">
    <text evidence="2">Belongs to the papillomaviridae E8^E2C protein family.</text>
</comment>
<organismHost>
    <name type="scientific">Homo sapiens</name>
    <name type="common">Human</name>
    <dbReference type="NCBI Taxonomy" id="9606"/>
</organismHost>
<dbReference type="InterPro" id="IPR000427">
    <property type="entry name" value="Papillomavirus_E2_C"/>
</dbReference>
<keyword evidence="3 12" id="KW-0678">Repressor</keyword>
<dbReference type="GO" id="GO:0006260">
    <property type="term" value="P:DNA replication"/>
    <property type="evidence" value="ECO:0007669"/>
    <property type="project" value="UniProtKB-KW"/>
</dbReference>
<evidence type="ECO:0000256" key="1">
    <source>
        <dbReference type="ARBA" id="ARBA00004147"/>
    </source>
</evidence>
<feature type="region of interest" description="DNA-binding domain" evidence="12">
    <location>
        <begin position="337"/>
        <end position="424"/>
    </location>
</feature>
<feature type="domain" description="Papillomavirus E2 C-terminal" evidence="15">
    <location>
        <begin position="339"/>
        <end position="413"/>
    </location>
</feature>
<comment type="subcellular location">
    <subcellularLocation>
        <location evidence="1 12">Host nucleus</location>
    </subcellularLocation>
</comment>
<sequence>MTKIGNHFFKGCGPAYSFKNQRTRKTMERLAKRLYACQEQLLELYEENTTDLQKHIEHWKCLRMEAVVLYKAREMGFANIGHQIVPTLETCRAKAHMAIEIHLALETLLQSSYGKEPWTLQETSNELWHTNPKKCFKKQGRTVEVIFDGKQDNAMHYTAWTYIYIQTVQGTWCKVQGQVCHAGLYYIVENMKQFYCNFKEEAKKYGVTDQWEVHDGNQVIVSPAPISSTTTTDAEIPSTGSTKLVQQVCTTNPLHTTTSIDNHHADCTDGTAYNVPIQTSPPRKRYRQCGQSPSQHLQHSNPSIPSIPSASVDPGLCGVTTNSENCNKRRNHCGSQATPVIHLQGDPNCLKCLRFRLKRNCSHLFTQVSSTWHLTENDCTRDTKTGIITIHYYDEAQRNLFLNTVKIPSGIKSCIGYMSMLQFI</sequence>
<dbReference type="GO" id="GO:0006351">
    <property type="term" value="P:DNA-templated transcription"/>
    <property type="evidence" value="ECO:0007669"/>
    <property type="project" value="UniProtKB-UniRule"/>
</dbReference>
<evidence type="ECO:0000256" key="4">
    <source>
        <dbReference type="ARBA" id="ARBA00022518"/>
    </source>
</evidence>
<dbReference type="GO" id="GO:0000166">
    <property type="term" value="F:nucleotide binding"/>
    <property type="evidence" value="ECO:0007669"/>
    <property type="project" value="UniProtKB-UniRule"/>
</dbReference>
<keyword evidence="6 12" id="KW-1048">Host nucleus</keyword>
<gene>
    <name evidence="12 16" type="primary">E2</name>
</gene>
<dbReference type="Pfam" id="PF00511">
    <property type="entry name" value="PPV_E2_C"/>
    <property type="match status" value="1"/>
</dbReference>
<name>D0EDB2_HPV42</name>
<dbReference type="SUPFAM" id="SSF54957">
    <property type="entry name" value="Viral DNA-binding domain"/>
    <property type="match status" value="1"/>
</dbReference>
<accession>D0EDB2</accession>
<dbReference type="GO" id="GO:0006275">
    <property type="term" value="P:regulation of DNA replication"/>
    <property type="evidence" value="ECO:0007669"/>
    <property type="project" value="UniProtKB-UniRule"/>
</dbReference>
<dbReference type="InterPro" id="IPR035975">
    <property type="entry name" value="E2/EBNA1_C_sf"/>
</dbReference>
<evidence type="ECO:0000256" key="12">
    <source>
        <dbReference type="HAMAP-Rule" id="MF_04001"/>
    </source>
</evidence>
<evidence type="ECO:0000259" key="14">
    <source>
        <dbReference type="Pfam" id="PF00508"/>
    </source>
</evidence>
<evidence type="ECO:0000256" key="5">
    <source>
        <dbReference type="ARBA" id="ARBA00022553"/>
    </source>
</evidence>
<keyword evidence="4 12" id="KW-0244">Early protein</keyword>
<evidence type="ECO:0000256" key="3">
    <source>
        <dbReference type="ARBA" id="ARBA00022491"/>
    </source>
</evidence>
<keyword evidence="10 12" id="KW-0010">Activator</keyword>
<keyword evidence="7 12" id="KW-0235">DNA replication</keyword>
<evidence type="ECO:0000256" key="6">
    <source>
        <dbReference type="ARBA" id="ARBA00022562"/>
    </source>
</evidence>
<dbReference type="Gene3D" id="2.170.200.10">
    <property type="entry name" value="Papillomavirus E2 early protein domain"/>
    <property type="match status" value="1"/>
</dbReference>
<dbReference type="GO" id="GO:0039693">
    <property type="term" value="P:viral DNA genome replication"/>
    <property type="evidence" value="ECO:0007669"/>
    <property type="project" value="UniProtKB-UniRule"/>
</dbReference>
<evidence type="ECO:0000256" key="2">
    <source>
        <dbReference type="ARBA" id="ARBA00007794"/>
    </source>
</evidence>
<reference evidence="16 17" key="1">
    <citation type="journal article" date="2010" name="Virol. Sin.">
        <title>Detection of HPV types and neutralizing antibodies in women with genital warts in Tianjin City, China.</title>
        <authorList>
            <person name="Wu X."/>
            <person name="Zhang C."/>
            <person name="Zhu X."/>
            <person name="Wang Y."/>
        </authorList>
    </citation>
    <scope>NUCLEOTIDE SEQUENCE [LARGE SCALE GENOMIC DNA]</scope>
    <source>
        <strain evidence="16">TJ43-42</strain>
    </source>
</reference>
<protein>
    <recommendedName>
        <fullName evidence="12">Regulatory protein E2</fullName>
    </recommendedName>
</protein>
<dbReference type="GO" id="GO:0003700">
    <property type="term" value="F:DNA-binding transcription factor activity"/>
    <property type="evidence" value="ECO:0007669"/>
    <property type="project" value="UniProtKB-UniRule"/>
</dbReference>
<keyword evidence="9 12" id="KW-0238">DNA-binding</keyword>
<feature type="compositionally biased region" description="Polar residues" evidence="13">
    <location>
        <begin position="289"/>
        <end position="301"/>
    </location>
</feature>
<evidence type="ECO:0000256" key="10">
    <source>
        <dbReference type="ARBA" id="ARBA00023159"/>
    </source>
</evidence>
<evidence type="ECO:0000256" key="9">
    <source>
        <dbReference type="ARBA" id="ARBA00023125"/>
    </source>
</evidence>
<dbReference type="InterPro" id="IPR033668">
    <property type="entry name" value="Reg_prot_E2"/>
</dbReference>
<dbReference type="GO" id="GO:0042025">
    <property type="term" value="C:host cell nucleus"/>
    <property type="evidence" value="ECO:0007669"/>
    <property type="project" value="UniProtKB-SubCell"/>
</dbReference>
<dbReference type="SUPFAM" id="SSF51332">
    <property type="entry name" value="E2 regulatory, transactivation domain"/>
    <property type="match status" value="1"/>
</dbReference>
<dbReference type="InterPro" id="IPR042504">
    <property type="entry name" value="Regulatory_protein_E2_N_2"/>
</dbReference>
<comment type="PTM">
    <text evidence="12">Phosphorylated.</text>
</comment>
<comment type="similarity">
    <text evidence="12">Belongs to the papillomaviridae E2 protein family.</text>
</comment>
<dbReference type="InterPro" id="IPR001866">
    <property type="entry name" value="PPV_E2_N"/>
</dbReference>
<keyword evidence="11 12" id="KW-0804">Transcription</keyword>
<dbReference type="InterPro" id="IPR042503">
    <property type="entry name" value="Regulatory_protein_E2_N_1"/>
</dbReference>
<keyword evidence="5 12" id="KW-0597">Phosphoprotein</keyword>
<dbReference type="InterPro" id="IPR036050">
    <property type="entry name" value="Regulatory_protein_E2_N"/>
</dbReference>
<organism evidence="16 17">
    <name type="scientific">Human papillomavirus 42</name>
    <dbReference type="NCBI Taxonomy" id="10590"/>
    <lineage>
        <taxon>Viruses</taxon>
        <taxon>Monodnaviria</taxon>
        <taxon>Shotokuvirae</taxon>
        <taxon>Cossaviricota</taxon>
        <taxon>Papovaviricetes</taxon>
        <taxon>Zurhausenvirales</taxon>
        <taxon>Papillomaviridae</taxon>
        <taxon>Firstpapillomavirinae</taxon>
        <taxon>Alphapapillomavirus</taxon>
        <taxon>Alphapapillomavirus 1</taxon>
    </lineage>
</organism>
<feature type="region of interest" description="Disordered" evidence="13">
    <location>
        <begin position="282"/>
        <end position="305"/>
    </location>
</feature>
<proteinExistence type="inferred from homology"/>
<evidence type="ECO:0000256" key="7">
    <source>
        <dbReference type="ARBA" id="ARBA00022705"/>
    </source>
</evidence>
<evidence type="ECO:0000256" key="13">
    <source>
        <dbReference type="SAM" id="MobiDB-lite"/>
    </source>
</evidence>
<comment type="subunit">
    <text evidence="12">Binds DNA as homodimer. Interacts with protein E1; this interaction greatly increases E1 DNA-binding activity. Interacts with protein L1; this interaction enhances E2-dependent replication and transcription activation. Interacts with protein L2; this interaction inhibits E2 transcriptional activity but not DNA replication function E2. Interacts with protein E7; this interaction inhibits E7 oncogenic activity. Interacts with host TAF1; this interaction modulates E2-dependent transcriptional regulation. Interacts with host BRD4; this interaction mediates E2 transcriptional activation function. Additionally, the interaction with host BRD4 on mitotic chromosomes mediates tethering of the viral genome. Interacts with host TOPBP1; this interaction is required for optimal viral DNA replication.</text>
</comment>
<evidence type="ECO:0000313" key="17">
    <source>
        <dbReference type="Proteomes" id="UP000113647"/>
    </source>
</evidence>
<dbReference type="Gene3D" id="3.30.70.330">
    <property type="match status" value="1"/>
</dbReference>
<dbReference type="Pfam" id="PF00508">
    <property type="entry name" value="PPV_E2_N"/>
    <property type="match status" value="1"/>
</dbReference>
<keyword evidence="8 12" id="KW-0805">Transcription regulation</keyword>
<dbReference type="EMBL" id="GQ472847">
    <property type="protein sequence ID" value="ACX32354.1"/>
    <property type="molecule type" value="Genomic_DNA"/>
</dbReference>
<evidence type="ECO:0000256" key="11">
    <source>
        <dbReference type="ARBA" id="ARBA00023163"/>
    </source>
</evidence>
<evidence type="ECO:0000313" key="16">
    <source>
        <dbReference type="EMBL" id="ACX32354.1"/>
    </source>
</evidence>